<protein>
    <submittedName>
        <fullName evidence="2">Uncharacterized protein</fullName>
    </submittedName>
</protein>
<organism evidence="2">
    <name type="scientific">Siphoviridae sp. ctWT735</name>
    <dbReference type="NCBI Taxonomy" id="2825538"/>
    <lineage>
        <taxon>Viruses</taxon>
        <taxon>Duplodnaviria</taxon>
        <taxon>Heunggongvirae</taxon>
        <taxon>Uroviricota</taxon>
        <taxon>Caudoviricetes</taxon>
    </lineage>
</organism>
<reference evidence="2" key="1">
    <citation type="journal article" date="2021" name="Proc. Natl. Acad. Sci. U.S.A.">
        <title>A Catalog of Tens of Thousands of Viruses from Human Metagenomes Reveals Hidden Associations with Chronic Diseases.</title>
        <authorList>
            <person name="Tisza M.J."/>
            <person name="Buck C.B."/>
        </authorList>
    </citation>
    <scope>NUCLEOTIDE SEQUENCE</scope>
    <source>
        <strain evidence="2">CtWT735</strain>
    </source>
</reference>
<keyword evidence="1" id="KW-1133">Transmembrane helix</keyword>
<proteinExistence type="predicted"/>
<accession>A0A8S5TUC4</accession>
<dbReference type="EMBL" id="BK015930">
    <property type="protein sequence ID" value="DAF85784.1"/>
    <property type="molecule type" value="Genomic_DNA"/>
</dbReference>
<evidence type="ECO:0000313" key="2">
    <source>
        <dbReference type="EMBL" id="DAF85784.1"/>
    </source>
</evidence>
<feature type="transmembrane region" description="Helical" evidence="1">
    <location>
        <begin position="7"/>
        <end position="24"/>
    </location>
</feature>
<name>A0A8S5TUC4_9CAUD</name>
<keyword evidence="1" id="KW-0812">Transmembrane</keyword>
<keyword evidence="1" id="KW-0472">Membrane</keyword>
<sequence length="202" mass="22770">MTYKEPLCFVAGMIVGGAIGVFAMRRQCDARINKEVEEARHAYNEKLSDLSKKNRNKPDASELVNSVLVDDVKTVVKNPDKKDYQAYATVTNEDPENPVVTKTDSSDIFQISDENWMYDRDYEKLTAIIYADGTLARDDNDDILDIEDTIGPNGYDIALHNDDPSEAIYIRNDCSMIDYEVITSEKTYTEQTGVFLGGEARN</sequence>
<evidence type="ECO:0000256" key="1">
    <source>
        <dbReference type="SAM" id="Phobius"/>
    </source>
</evidence>